<dbReference type="EMBL" id="CAUYUJ010017793">
    <property type="protein sequence ID" value="CAK0877964.1"/>
    <property type="molecule type" value="Genomic_DNA"/>
</dbReference>
<sequence length="396" mass="44276">MAAVRAVITVTFLSISQGVQILDASAADRVSLERSEKGVKREEWTPQASGEEIDADDEDVPSGDVVINAKQGSIALKTWYGRMGNNIIQLVNAILFCQMEGLSTLVLPEAKEVACHDKSKACRAFDILNLPKEIKITPRPDLKLDCNFLNMKSFFGRCLAVTKSLFRQTAAQHLRPLMSDNWRQACMEERARQDDAHDIRELTIHLRNGDARNFANRTQVSPYAMYASCSFFKKVLADHGFQSARVITQKDMSHPCISVLREHLGTKLAVQSESLEEDSCAIINARHLAVGSWSTFPQVLELFNDRLETNFWPVPLKATNYTSTLHQIGWGPCNPVVEGNAVTYVYQIDGMQEGHVSMDDKTGVDYFSRMPLEKVTLRSVCDEESEAPFEGAVSLR</sequence>
<evidence type="ECO:0000313" key="3">
    <source>
        <dbReference type="EMBL" id="CAK0877964.1"/>
    </source>
</evidence>
<dbReference type="Proteomes" id="UP001189429">
    <property type="component" value="Unassembled WGS sequence"/>
</dbReference>
<keyword evidence="2" id="KW-0732">Signal</keyword>
<evidence type="ECO:0000256" key="2">
    <source>
        <dbReference type="SAM" id="SignalP"/>
    </source>
</evidence>
<keyword evidence="4" id="KW-1185">Reference proteome</keyword>
<accession>A0ABN9VWH7</accession>
<evidence type="ECO:0000313" key="4">
    <source>
        <dbReference type="Proteomes" id="UP001189429"/>
    </source>
</evidence>
<feature type="signal peptide" evidence="2">
    <location>
        <begin position="1"/>
        <end position="18"/>
    </location>
</feature>
<feature type="region of interest" description="Disordered" evidence="1">
    <location>
        <begin position="35"/>
        <end position="58"/>
    </location>
</feature>
<gene>
    <name evidence="3" type="ORF">PCOR1329_LOCUS61869</name>
</gene>
<protein>
    <recommendedName>
        <fullName evidence="5">O-fucosyltransferase family protein</fullName>
    </recommendedName>
</protein>
<proteinExistence type="predicted"/>
<organism evidence="3 4">
    <name type="scientific">Prorocentrum cordatum</name>
    <dbReference type="NCBI Taxonomy" id="2364126"/>
    <lineage>
        <taxon>Eukaryota</taxon>
        <taxon>Sar</taxon>
        <taxon>Alveolata</taxon>
        <taxon>Dinophyceae</taxon>
        <taxon>Prorocentrales</taxon>
        <taxon>Prorocentraceae</taxon>
        <taxon>Prorocentrum</taxon>
    </lineage>
</organism>
<evidence type="ECO:0000256" key="1">
    <source>
        <dbReference type="SAM" id="MobiDB-lite"/>
    </source>
</evidence>
<comment type="caution">
    <text evidence="3">The sequence shown here is derived from an EMBL/GenBank/DDBJ whole genome shotgun (WGS) entry which is preliminary data.</text>
</comment>
<feature type="compositionally biased region" description="Basic and acidic residues" evidence="1">
    <location>
        <begin position="35"/>
        <end position="44"/>
    </location>
</feature>
<feature type="chain" id="PRO_5045391214" description="O-fucosyltransferase family protein" evidence="2">
    <location>
        <begin position="19"/>
        <end position="396"/>
    </location>
</feature>
<reference evidence="3" key="1">
    <citation type="submission" date="2023-10" db="EMBL/GenBank/DDBJ databases">
        <authorList>
            <person name="Chen Y."/>
            <person name="Shah S."/>
            <person name="Dougan E. K."/>
            <person name="Thang M."/>
            <person name="Chan C."/>
        </authorList>
    </citation>
    <scope>NUCLEOTIDE SEQUENCE [LARGE SCALE GENOMIC DNA]</scope>
</reference>
<name>A0ABN9VWH7_9DINO</name>
<evidence type="ECO:0008006" key="5">
    <source>
        <dbReference type="Google" id="ProtNLM"/>
    </source>
</evidence>